<evidence type="ECO:0000256" key="1">
    <source>
        <dbReference type="ARBA" id="ARBA00004651"/>
    </source>
</evidence>
<keyword evidence="5 6" id="KW-0472">Membrane</keyword>
<feature type="transmembrane region" description="Helical" evidence="6">
    <location>
        <begin position="103"/>
        <end position="126"/>
    </location>
</feature>
<dbReference type="GO" id="GO:0042910">
    <property type="term" value="F:xenobiotic transmembrane transporter activity"/>
    <property type="evidence" value="ECO:0007669"/>
    <property type="project" value="InterPro"/>
</dbReference>
<dbReference type="PANTHER" id="PTHR30250:SF26">
    <property type="entry name" value="PSMA PROTEIN"/>
    <property type="match status" value="1"/>
</dbReference>
<evidence type="ECO:0000256" key="4">
    <source>
        <dbReference type="ARBA" id="ARBA00022989"/>
    </source>
</evidence>
<protein>
    <submittedName>
        <fullName evidence="7">Oligosaccharide flippase family protein</fullName>
    </submittedName>
</protein>
<evidence type="ECO:0000256" key="2">
    <source>
        <dbReference type="ARBA" id="ARBA00022475"/>
    </source>
</evidence>
<dbReference type="PANTHER" id="PTHR30250">
    <property type="entry name" value="PST FAMILY PREDICTED COLANIC ACID TRANSPORTER"/>
    <property type="match status" value="1"/>
</dbReference>
<dbReference type="InterPro" id="IPR002528">
    <property type="entry name" value="MATE_fam"/>
</dbReference>
<feature type="transmembrane region" description="Helical" evidence="6">
    <location>
        <begin position="146"/>
        <end position="165"/>
    </location>
</feature>
<keyword evidence="4 6" id="KW-1133">Transmembrane helix</keyword>
<reference evidence="7" key="1">
    <citation type="submission" date="2021-05" db="EMBL/GenBank/DDBJ databases">
        <authorList>
            <person name="Pietrasiak N."/>
            <person name="Ward R."/>
            <person name="Stajich J.E."/>
            <person name="Kurbessoian T."/>
        </authorList>
    </citation>
    <scope>NUCLEOTIDE SEQUENCE</scope>
    <source>
        <strain evidence="7">JT2-VF2</strain>
    </source>
</reference>
<accession>A0A951UGD3</accession>
<keyword evidence="2" id="KW-1003">Cell membrane</keyword>
<feature type="transmembrane region" description="Helical" evidence="6">
    <location>
        <begin position="329"/>
        <end position="348"/>
    </location>
</feature>
<feature type="transmembrane region" description="Helical" evidence="6">
    <location>
        <begin position="399"/>
        <end position="419"/>
    </location>
</feature>
<organism evidence="7 8">
    <name type="scientific">Mojavia pulchra JT2-VF2</name>
    <dbReference type="NCBI Taxonomy" id="287848"/>
    <lineage>
        <taxon>Bacteria</taxon>
        <taxon>Bacillati</taxon>
        <taxon>Cyanobacteriota</taxon>
        <taxon>Cyanophyceae</taxon>
        <taxon>Nostocales</taxon>
        <taxon>Nostocaceae</taxon>
    </lineage>
</organism>
<feature type="transmembrane region" description="Helical" evidence="6">
    <location>
        <begin position="288"/>
        <end position="308"/>
    </location>
</feature>
<evidence type="ECO:0000256" key="5">
    <source>
        <dbReference type="ARBA" id="ARBA00023136"/>
    </source>
</evidence>
<evidence type="ECO:0000313" key="7">
    <source>
        <dbReference type="EMBL" id="MBW4561961.1"/>
    </source>
</evidence>
<dbReference type="EMBL" id="JAHHHN010000006">
    <property type="protein sequence ID" value="MBW4561961.1"/>
    <property type="molecule type" value="Genomic_DNA"/>
</dbReference>
<dbReference type="Proteomes" id="UP000715781">
    <property type="component" value="Unassembled WGS sequence"/>
</dbReference>
<keyword evidence="3 6" id="KW-0812">Transmembrane</keyword>
<reference evidence="7" key="2">
    <citation type="journal article" date="2022" name="Microbiol. Resour. Announc.">
        <title>Metagenome Sequencing to Explore Phylogenomics of Terrestrial Cyanobacteria.</title>
        <authorList>
            <person name="Ward R.D."/>
            <person name="Stajich J.E."/>
            <person name="Johansen J.R."/>
            <person name="Huntemann M."/>
            <person name="Clum A."/>
            <person name="Foster B."/>
            <person name="Foster B."/>
            <person name="Roux S."/>
            <person name="Palaniappan K."/>
            <person name="Varghese N."/>
            <person name="Mukherjee S."/>
            <person name="Reddy T.B.K."/>
            <person name="Daum C."/>
            <person name="Copeland A."/>
            <person name="Chen I.A."/>
            <person name="Ivanova N.N."/>
            <person name="Kyrpides N.C."/>
            <person name="Shapiro N."/>
            <person name="Eloe-Fadrosh E.A."/>
            <person name="Pietrasiak N."/>
        </authorList>
    </citation>
    <scope>NUCLEOTIDE SEQUENCE</scope>
    <source>
        <strain evidence="7">JT2-VF2</strain>
    </source>
</reference>
<proteinExistence type="predicted"/>
<name>A0A951UGD3_9NOST</name>
<dbReference type="InterPro" id="IPR050833">
    <property type="entry name" value="Poly_Biosynth_Transport"/>
</dbReference>
<dbReference type="GO" id="GO:0005886">
    <property type="term" value="C:plasma membrane"/>
    <property type="evidence" value="ECO:0007669"/>
    <property type="project" value="UniProtKB-SubCell"/>
</dbReference>
<feature type="transmembrane region" description="Helical" evidence="6">
    <location>
        <begin position="248"/>
        <end position="268"/>
    </location>
</feature>
<dbReference type="GO" id="GO:0015297">
    <property type="term" value="F:antiporter activity"/>
    <property type="evidence" value="ECO:0007669"/>
    <property type="project" value="InterPro"/>
</dbReference>
<comment type="caution">
    <text evidence="7">The sequence shown here is derived from an EMBL/GenBank/DDBJ whole genome shotgun (WGS) entry which is preliminary data.</text>
</comment>
<feature type="transmembrane region" description="Helical" evidence="6">
    <location>
        <begin position="368"/>
        <end position="387"/>
    </location>
</feature>
<evidence type="ECO:0000256" key="6">
    <source>
        <dbReference type="SAM" id="Phobius"/>
    </source>
</evidence>
<sequence length="457" mass="50386">MRQFKQLFQYLTSNSIDRGRMRIRRAGVTGLTTLVVKGISIIAGLVTIPLTAKYLETEIFGLWLILSNLLNWISIADLGLANSLTNALAVADGKEDKKMAQEAVTNTFYLMLGIALLLLFVFLLTSPLIAWEQIFNVSSPMAKKDIGASISVCFILFVIRLPLSIPGRIYGAYQEGYYYQIWSVLGSVLSVIGLIGAIHIHANLPLLIASCFGTLLIGDIFSTIHLFGFRRKWLIPKLKYFNFRKSRWLLNTGLQFWIAQISAILIFQTDLLIVAHLFGTSAVASYGVTLKLFSIVIYISSSFIISLWPAYSEASTRGDFSWIIKTFKMSILFSFIWSVCISSLLVIFSPQILSLLVNKEAIPHNSLVLAMLFTTVLNCISQCVAMLVNGLGELKLQTIVAPVSAMSNIVLSIILGNLIGVSGVAWSTGICILLFSLGAVGGDITNKLRLRIKSGEY</sequence>
<feature type="transmembrane region" description="Helical" evidence="6">
    <location>
        <begin position="206"/>
        <end position="227"/>
    </location>
</feature>
<evidence type="ECO:0000313" key="8">
    <source>
        <dbReference type="Proteomes" id="UP000715781"/>
    </source>
</evidence>
<feature type="transmembrane region" description="Helical" evidence="6">
    <location>
        <begin position="177"/>
        <end position="200"/>
    </location>
</feature>
<evidence type="ECO:0000256" key="3">
    <source>
        <dbReference type="ARBA" id="ARBA00022692"/>
    </source>
</evidence>
<feature type="transmembrane region" description="Helical" evidence="6">
    <location>
        <begin position="28"/>
        <end position="52"/>
    </location>
</feature>
<feature type="transmembrane region" description="Helical" evidence="6">
    <location>
        <begin position="425"/>
        <end position="444"/>
    </location>
</feature>
<dbReference type="AlphaFoldDB" id="A0A951UGD3"/>
<dbReference type="Pfam" id="PF01554">
    <property type="entry name" value="MatE"/>
    <property type="match status" value="1"/>
</dbReference>
<gene>
    <name evidence="7" type="ORF">KME32_12560</name>
</gene>
<comment type="subcellular location">
    <subcellularLocation>
        <location evidence="1">Cell membrane</location>
        <topology evidence="1">Multi-pass membrane protein</topology>
    </subcellularLocation>
</comment>